<gene>
    <name evidence="2" type="ORF">CPELLU_LOCUS16883</name>
</gene>
<keyword evidence="1" id="KW-0472">Membrane</keyword>
<dbReference type="EMBL" id="CAJVQA010026439">
    <property type="protein sequence ID" value="CAG8789089.1"/>
    <property type="molecule type" value="Genomic_DNA"/>
</dbReference>
<evidence type="ECO:0000313" key="2">
    <source>
        <dbReference type="EMBL" id="CAG8789089.1"/>
    </source>
</evidence>
<keyword evidence="1" id="KW-1133">Transmembrane helix</keyword>
<comment type="caution">
    <text evidence="2">The sequence shown here is derived from an EMBL/GenBank/DDBJ whole genome shotgun (WGS) entry which is preliminary data.</text>
</comment>
<proteinExistence type="predicted"/>
<protein>
    <submittedName>
        <fullName evidence="2">4461_t:CDS:1</fullName>
    </submittedName>
</protein>
<dbReference type="Proteomes" id="UP000789759">
    <property type="component" value="Unassembled WGS sequence"/>
</dbReference>
<accession>A0A9N9NZW6</accession>
<feature type="transmembrane region" description="Helical" evidence="1">
    <location>
        <begin position="83"/>
        <end position="102"/>
    </location>
</feature>
<keyword evidence="3" id="KW-1185">Reference proteome</keyword>
<organism evidence="2 3">
    <name type="scientific">Cetraspora pellucida</name>
    <dbReference type="NCBI Taxonomy" id="1433469"/>
    <lineage>
        <taxon>Eukaryota</taxon>
        <taxon>Fungi</taxon>
        <taxon>Fungi incertae sedis</taxon>
        <taxon>Mucoromycota</taxon>
        <taxon>Glomeromycotina</taxon>
        <taxon>Glomeromycetes</taxon>
        <taxon>Diversisporales</taxon>
        <taxon>Gigasporaceae</taxon>
        <taxon>Cetraspora</taxon>
    </lineage>
</organism>
<reference evidence="2" key="1">
    <citation type="submission" date="2021-06" db="EMBL/GenBank/DDBJ databases">
        <authorList>
            <person name="Kallberg Y."/>
            <person name="Tangrot J."/>
            <person name="Rosling A."/>
        </authorList>
    </citation>
    <scope>NUCLEOTIDE SEQUENCE</scope>
    <source>
        <strain evidence="2">FL966</strain>
    </source>
</reference>
<name>A0A9N9NZW6_9GLOM</name>
<keyword evidence="1" id="KW-0812">Transmembrane</keyword>
<evidence type="ECO:0000313" key="3">
    <source>
        <dbReference type="Proteomes" id="UP000789759"/>
    </source>
</evidence>
<sequence length="103" mass="12222">MWRKSSDDPLYLPTELLNQILTYLPDPYQLTPEEINFLEENINALDSALSLYQNTRDFEQKRRAGMFHLWRLRRNGRDRGETSAAITLQLIIWLTFLPIIILD</sequence>
<evidence type="ECO:0000256" key="1">
    <source>
        <dbReference type="SAM" id="Phobius"/>
    </source>
</evidence>
<dbReference type="AlphaFoldDB" id="A0A9N9NZW6"/>